<evidence type="ECO:0000256" key="1">
    <source>
        <dbReference type="SAM" id="Phobius"/>
    </source>
</evidence>
<organism evidence="2 3">
    <name type="scientific">Arenimonas soli</name>
    <dbReference type="NCBI Taxonomy" id="2269504"/>
    <lineage>
        <taxon>Bacteria</taxon>
        <taxon>Pseudomonadati</taxon>
        <taxon>Pseudomonadota</taxon>
        <taxon>Gammaproteobacteria</taxon>
        <taxon>Lysobacterales</taxon>
        <taxon>Lysobacteraceae</taxon>
        <taxon>Arenimonas</taxon>
    </lineage>
</organism>
<evidence type="ECO:0000313" key="2">
    <source>
        <dbReference type="EMBL" id="GGA77366.1"/>
    </source>
</evidence>
<dbReference type="RefSeq" id="WP_188662635.1">
    <property type="nucleotide sequence ID" value="NZ_BMKC01000001.1"/>
</dbReference>
<comment type="caution">
    <text evidence="2">The sequence shown here is derived from an EMBL/GenBank/DDBJ whole genome shotgun (WGS) entry which is preliminary data.</text>
</comment>
<name>A0ABQ1HIA3_9GAMM</name>
<keyword evidence="1" id="KW-1133">Transmembrane helix</keyword>
<dbReference type="Proteomes" id="UP000623419">
    <property type="component" value="Unassembled WGS sequence"/>
</dbReference>
<protein>
    <recommendedName>
        <fullName evidence="4">Bacterial Pleckstrin homology domain-containing protein</fullName>
    </recommendedName>
</protein>
<sequence>MTDMFRNFALPPIGKAAIWFAVVLGTLVPATAAVLAISFARAEGDKAVLILAMQALVALVILALLLPMWRRQVAFDGKQLRVKATYYSRQSPLADFRLDQARVVDTREHGEFKPLLKTNGFGLPGYWAGHFMLRDRRKAFCLVTDVSKVLALPHADGRVWLLSFEHPKAVLDILRRAAA</sequence>
<reference evidence="3" key="1">
    <citation type="journal article" date="2019" name="Int. J. Syst. Evol. Microbiol.">
        <title>The Global Catalogue of Microorganisms (GCM) 10K type strain sequencing project: providing services to taxonomists for standard genome sequencing and annotation.</title>
        <authorList>
            <consortium name="The Broad Institute Genomics Platform"/>
            <consortium name="The Broad Institute Genome Sequencing Center for Infectious Disease"/>
            <person name="Wu L."/>
            <person name="Ma J."/>
        </authorList>
    </citation>
    <scope>NUCLEOTIDE SEQUENCE [LARGE SCALE GENOMIC DNA]</scope>
    <source>
        <strain evidence="3">CGMCC 1.15905</strain>
    </source>
</reference>
<keyword evidence="3" id="KW-1185">Reference proteome</keyword>
<accession>A0ABQ1HIA3</accession>
<evidence type="ECO:0008006" key="4">
    <source>
        <dbReference type="Google" id="ProtNLM"/>
    </source>
</evidence>
<keyword evidence="1" id="KW-0812">Transmembrane</keyword>
<evidence type="ECO:0000313" key="3">
    <source>
        <dbReference type="Proteomes" id="UP000623419"/>
    </source>
</evidence>
<gene>
    <name evidence="2" type="ORF">GCM10011521_14570</name>
</gene>
<keyword evidence="1" id="KW-0472">Membrane</keyword>
<feature type="transmembrane region" description="Helical" evidence="1">
    <location>
        <begin position="48"/>
        <end position="69"/>
    </location>
</feature>
<dbReference type="EMBL" id="BMKC01000001">
    <property type="protein sequence ID" value="GGA77366.1"/>
    <property type="molecule type" value="Genomic_DNA"/>
</dbReference>
<proteinExistence type="predicted"/>